<dbReference type="EMBL" id="MHRX01000019">
    <property type="protein sequence ID" value="OHA34014.1"/>
    <property type="molecule type" value="Genomic_DNA"/>
</dbReference>
<dbReference type="SUPFAM" id="SSF51556">
    <property type="entry name" value="Metallo-dependent hydrolases"/>
    <property type="match status" value="1"/>
</dbReference>
<sequence>MKKIDNDTYEILAPIDPHSHFRSPAQIGDAVFNVVVDENSRHYDVVYAEPNTFLDQSDLKHHIEHADDVLKYRTLLQERQKGFGGRASIRVLAKLTHNTTPEMIRALVQLGVAGMKIYPENVTTGSSHGGISDFFHRLLLECLRTCEELGLPVQVHPEYPGEFSMRKEFLFHRVIGTYCALFPKLRLFVEHITDRRTLDLIQVLSKKYPVHGTIASHYFDLTLDDVLGRVDNHCRPNPKEPEDREALILAATGGESCFLYITDSAPHLWKNKHLSDDECAGVFNPSRIAIPWTFEIFEKRNALHMFERFTVDNPSKAYGLTHSGREIRLIRKRWTVERLADPTGDKERSLTPFRFRKDLEWQIAE</sequence>
<dbReference type="GO" id="GO:0006207">
    <property type="term" value="P:'de novo' pyrimidine nucleobase biosynthetic process"/>
    <property type="evidence" value="ECO:0007669"/>
    <property type="project" value="TreeGrafter"/>
</dbReference>
<dbReference type="GO" id="GO:0004151">
    <property type="term" value="F:dihydroorotase activity"/>
    <property type="evidence" value="ECO:0007669"/>
    <property type="project" value="InterPro"/>
</dbReference>
<dbReference type="InterPro" id="IPR032466">
    <property type="entry name" value="Metal_Hydrolase"/>
</dbReference>
<name>A0A1G2ND60_9BACT</name>
<dbReference type="AlphaFoldDB" id="A0A1G2ND60"/>
<dbReference type="GO" id="GO:0005737">
    <property type="term" value="C:cytoplasm"/>
    <property type="evidence" value="ECO:0007669"/>
    <property type="project" value="TreeGrafter"/>
</dbReference>
<gene>
    <name evidence="1" type="ORF">A2928_04110</name>
</gene>
<proteinExistence type="predicted"/>
<organism evidence="1 2">
    <name type="scientific">Candidatus Taylorbacteria bacterium RIFCSPLOWO2_01_FULL_45_15b</name>
    <dbReference type="NCBI Taxonomy" id="1802319"/>
    <lineage>
        <taxon>Bacteria</taxon>
        <taxon>Candidatus Tayloriibacteriota</taxon>
    </lineage>
</organism>
<comment type="caution">
    <text evidence="1">The sequence shown here is derived from an EMBL/GenBank/DDBJ whole genome shotgun (WGS) entry which is preliminary data.</text>
</comment>
<dbReference type="UniPathway" id="UPA00070">
    <property type="reaction ID" value="UER00117"/>
</dbReference>
<accession>A0A1G2ND60</accession>
<dbReference type="STRING" id="1802319.A2928_04110"/>
<evidence type="ECO:0000313" key="1">
    <source>
        <dbReference type="EMBL" id="OHA34014.1"/>
    </source>
</evidence>
<dbReference type="PANTHER" id="PTHR43137:SF1">
    <property type="entry name" value="DIHYDROOROTASE"/>
    <property type="match status" value="1"/>
</dbReference>
<dbReference type="InterPro" id="IPR004721">
    <property type="entry name" value="DHOdimr"/>
</dbReference>
<dbReference type="Proteomes" id="UP000176221">
    <property type="component" value="Unassembled WGS sequence"/>
</dbReference>
<dbReference type="Gene3D" id="3.20.20.140">
    <property type="entry name" value="Metal-dependent hydrolases"/>
    <property type="match status" value="1"/>
</dbReference>
<reference evidence="1 2" key="1">
    <citation type="journal article" date="2016" name="Nat. Commun.">
        <title>Thousands of microbial genomes shed light on interconnected biogeochemical processes in an aquifer system.</title>
        <authorList>
            <person name="Anantharaman K."/>
            <person name="Brown C.T."/>
            <person name="Hug L.A."/>
            <person name="Sharon I."/>
            <person name="Castelle C.J."/>
            <person name="Probst A.J."/>
            <person name="Thomas B.C."/>
            <person name="Singh A."/>
            <person name="Wilkins M.J."/>
            <person name="Karaoz U."/>
            <person name="Brodie E.L."/>
            <person name="Williams K.H."/>
            <person name="Hubbard S.S."/>
            <person name="Banfield J.F."/>
        </authorList>
    </citation>
    <scope>NUCLEOTIDE SEQUENCE [LARGE SCALE GENOMIC DNA]</scope>
</reference>
<evidence type="ECO:0000313" key="2">
    <source>
        <dbReference type="Proteomes" id="UP000176221"/>
    </source>
</evidence>
<protein>
    <submittedName>
        <fullName evidence="1">Uncharacterized protein</fullName>
    </submittedName>
</protein>
<dbReference type="GO" id="GO:0044205">
    <property type="term" value="P:'de novo' UMP biosynthetic process"/>
    <property type="evidence" value="ECO:0007669"/>
    <property type="project" value="UniProtKB-UniPathway"/>
</dbReference>
<dbReference type="PANTHER" id="PTHR43137">
    <property type="entry name" value="DIHYDROOROTASE"/>
    <property type="match status" value="1"/>
</dbReference>